<proteinExistence type="predicted"/>
<organism evidence="1 2">
    <name type="scientific">Aspergillus tanneri</name>
    <dbReference type="NCBI Taxonomy" id="1220188"/>
    <lineage>
        <taxon>Eukaryota</taxon>
        <taxon>Fungi</taxon>
        <taxon>Dikarya</taxon>
        <taxon>Ascomycota</taxon>
        <taxon>Pezizomycotina</taxon>
        <taxon>Eurotiomycetes</taxon>
        <taxon>Eurotiomycetidae</taxon>
        <taxon>Eurotiales</taxon>
        <taxon>Aspergillaceae</taxon>
        <taxon>Aspergillus</taxon>
        <taxon>Aspergillus subgen. Circumdati</taxon>
    </lineage>
</organism>
<dbReference type="Proteomes" id="UP000324241">
    <property type="component" value="Unassembled WGS sequence"/>
</dbReference>
<comment type="caution">
    <text evidence="1">The sequence shown here is derived from an EMBL/GenBank/DDBJ whole genome shotgun (WGS) entry which is preliminary data.</text>
</comment>
<dbReference type="RefSeq" id="XP_033432190.1">
    <property type="nucleotide sequence ID" value="XM_033566433.1"/>
</dbReference>
<accession>A0A5M9N6U5</accession>
<evidence type="ECO:0000313" key="1">
    <source>
        <dbReference type="EMBL" id="KAA8652829.1"/>
    </source>
</evidence>
<dbReference type="GeneID" id="54324440"/>
<reference evidence="1 2" key="1">
    <citation type="submission" date="2019-08" db="EMBL/GenBank/DDBJ databases">
        <title>The genome sequence of a newly discovered highly antifungal drug resistant Aspergillus species, Aspergillus tanneri NIH 1004.</title>
        <authorList>
            <person name="Mounaud S."/>
            <person name="Singh I."/>
            <person name="Joardar V."/>
            <person name="Pakala S."/>
            <person name="Pakala S."/>
            <person name="Venepally P."/>
            <person name="Chung J.K."/>
            <person name="Losada L."/>
            <person name="Nierman W.C."/>
        </authorList>
    </citation>
    <scope>NUCLEOTIDE SEQUENCE [LARGE SCALE GENOMIC DNA]</scope>
    <source>
        <strain evidence="1 2">NIH1004</strain>
    </source>
</reference>
<gene>
    <name evidence="1" type="ORF">ATNIH1004_001738</name>
</gene>
<sequence length="132" mass="13787">MPVVGSLPALVDVVCQPGKRHCLNPRLGSSLLGGFYQSLLGLGQDLDVGCSSRAGFNWVSNLNGISVAAQFLPHGITLPDLEASPELPSDQPASTANGPATAITAAADKKIKIPRPGTYWATIRLNLRDLGL</sequence>
<dbReference type="EMBL" id="QUQM01000002">
    <property type="protein sequence ID" value="KAA8652829.1"/>
    <property type="molecule type" value="Genomic_DNA"/>
</dbReference>
<dbReference type="AlphaFoldDB" id="A0A5M9N6U5"/>
<name>A0A5M9N6U5_9EURO</name>
<protein>
    <submittedName>
        <fullName evidence="1">Uncharacterized protein</fullName>
    </submittedName>
</protein>
<evidence type="ECO:0000313" key="2">
    <source>
        <dbReference type="Proteomes" id="UP000324241"/>
    </source>
</evidence>